<accession>A0A1U8DK49</accession>
<dbReference type="OrthoDB" id="413520at2759"/>
<gene>
    <name evidence="4" type="primary">EEF1AKMT3</name>
</gene>
<dbReference type="SUPFAM" id="SSF53335">
    <property type="entry name" value="S-adenosyl-L-methionine-dependent methyltransferases"/>
    <property type="match status" value="1"/>
</dbReference>
<evidence type="ECO:0000313" key="3">
    <source>
        <dbReference type="Proteomes" id="UP000189705"/>
    </source>
</evidence>
<evidence type="ECO:0000256" key="1">
    <source>
        <dbReference type="ARBA" id="ARBA00022603"/>
    </source>
</evidence>
<dbReference type="GO" id="GO:0032991">
    <property type="term" value="C:protein-containing complex"/>
    <property type="evidence" value="ECO:0007669"/>
    <property type="project" value="TreeGrafter"/>
</dbReference>
<dbReference type="AlphaFoldDB" id="A0A1U8DK49"/>
<dbReference type="Gene3D" id="3.40.50.150">
    <property type="entry name" value="Vaccinia Virus protein VP39"/>
    <property type="match status" value="1"/>
</dbReference>
<dbReference type="Pfam" id="PF10294">
    <property type="entry name" value="Methyltransf_16"/>
    <property type="match status" value="1"/>
</dbReference>
<keyword evidence="3" id="KW-1185">Reference proteome</keyword>
<dbReference type="GO" id="GO:0032259">
    <property type="term" value="P:methylation"/>
    <property type="evidence" value="ECO:0007669"/>
    <property type="project" value="UniProtKB-KW"/>
</dbReference>
<keyword evidence="2" id="KW-0949">S-adenosyl-L-methionine</keyword>
<dbReference type="Proteomes" id="UP000189705">
    <property type="component" value="Unplaced"/>
</dbReference>
<dbReference type="CTD" id="25895"/>
<sequence length="268" mass="29625">MAAPRRAHVEGAEALDAVFPRDVALFADAFPAEARYHFCGYGLRIAQHHGSRLGVAAPVWEALPPPSVHRGRGRPRAVPKGTASLVFPSDMSPSTHATLSSMPQALALCQYFEEQQLDFRGKQVIELGAGTGIVGILATLLGGDVTLTDLPLTLEQLRENVARNVPAEHMARAHIRALSWGLDHEQFPSGYDVILGADIIYLRDTYPLLLRTLQHLSGPSSTIYLASKMRQEHGTAEFFETLLPRHFACELVQRDEQENISIYRVTRR</sequence>
<protein>
    <submittedName>
        <fullName evidence="4">EEF1A lysine methyltransferase 3 isoform X4</fullName>
    </submittedName>
</protein>
<dbReference type="STRING" id="38654.A0A1U8DK49"/>
<dbReference type="InterPro" id="IPR029063">
    <property type="entry name" value="SAM-dependent_MTases_sf"/>
</dbReference>
<keyword evidence="1 4" id="KW-0489">Methyltransferase</keyword>
<dbReference type="PANTHER" id="PTHR14614:SF5">
    <property type="entry name" value="EEF1A LYSINE METHYLTRANSFERASE 3"/>
    <property type="match status" value="1"/>
</dbReference>
<dbReference type="InterPro" id="IPR019410">
    <property type="entry name" value="Methyltransf_16"/>
</dbReference>
<evidence type="ECO:0000313" key="4">
    <source>
        <dbReference type="RefSeq" id="XP_014381592.1"/>
    </source>
</evidence>
<organism evidence="3 4">
    <name type="scientific">Alligator sinensis</name>
    <name type="common">Chinese alligator</name>
    <dbReference type="NCBI Taxonomy" id="38654"/>
    <lineage>
        <taxon>Eukaryota</taxon>
        <taxon>Metazoa</taxon>
        <taxon>Chordata</taxon>
        <taxon>Craniata</taxon>
        <taxon>Vertebrata</taxon>
        <taxon>Euteleostomi</taxon>
        <taxon>Archelosauria</taxon>
        <taxon>Archosauria</taxon>
        <taxon>Crocodylia</taxon>
        <taxon>Alligatoridae</taxon>
        <taxon>Alligatorinae</taxon>
        <taxon>Alligator</taxon>
    </lineage>
</organism>
<dbReference type="CDD" id="cd02440">
    <property type="entry name" value="AdoMet_MTases"/>
    <property type="match status" value="1"/>
</dbReference>
<dbReference type="PANTHER" id="PTHR14614">
    <property type="entry name" value="HEPATOCELLULAR CARCINOMA-ASSOCIATED ANTIGEN"/>
    <property type="match status" value="1"/>
</dbReference>
<evidence type="ECO:0000256" key="2">
    <source>
        <dbReference type="ARBA" id="ARBA00022691"/>
    </source>
</evidence>
<dbReference type="RefSeq" id="XP_014381592.1">
    <property type="nucleotide sequence ID" value="XM_014526106.2"/>
</dbReference>
<dbReference type="GO" id="GO:0008168">
    <property type="term" value="F:methyltransferase activity"/>
    <property type="evidence" value="ECO:0007669"/>
    <property type="project" value="UniProtKB-KW"/>
</dbReference>
<reference evidence="4" key="1">
    <citation type="submission" date="2025-08" db="UniProtKB">
        <authorList>
            <consortium name="RefSeq"/>
        </authorList>
    </citation>
    <scope>IDENTIFICATION</scope>
</reference>
<dbReference type="GO" id="GO:0005829">
    <property type="term" value="C:cytosol"/>
    <property type="evidence" value="ECO:0007669"/>
    <property type="project" value="TreeGrafter"/>
</dbReference>
<dbReference type="GeneID" id="102383408"/>
<proteinExistence type="predicted"/>
<name>A0A1U8DK49_ALLSI</name>
<dbReference type="InParanoid" id="A0A1U8DK49"/>
<keyword evidence="1 4" id="KW-0808">Transferase</keyword>